<dbReference type="PANTHER" id="PTHR24292">
    <property type="entry name" value="CYTOCHROME P450"/>
    <property type="match status" value="1"/>
</dbReference>
<feature type="binding site" description="axial binding residue" evidence="14">
    <location>
        <position position="439"/>
    </location>
    <ligand>
        <name>heme</name>
        <dbReference type="ChEBI" id="CHEBI:30413"/>
    </ligand>
    <ligandPart>
        <name>Fe</name>
        <dbReference type="ChEBI" id="CHEBI:18248"/>
    </ligandPart>
</feature>
<dbReference type="PRINTS" id="PR00385">
    <property type="entry name" value="P450"/>
</dbReference>
<dbReference type="InterPro" id="IPR001128">
    <property type="entry name" value="Cyt_P450"/>
</dbReference>
<comment type="similarity">
    <text evidence="5 15">Belongs to the cytochrome P450 family.</text>
</comment>
<dbReference type="InterPro" id="IPR050476">
    <property type="entry name" value="Insect_CytP450_Detox"/>
</dbReference>
<comment type="cofactor">
    <cofactor evidence="1 14">
        <name>heme</name>
        <dbReference type="ChEBI" id="CHEBI:30413"/>
    </cofactor>
</comment>
<dbReference type="GO" id="GO:0020037">
    <property type="term" value="F:heme binding"/>
    <property type="evidence" value="ECO:0007669"/>
    <property type="project" value="InterPro"/>
</dbReference>
<dbReference type="Pfam" id="PF00067">
    <property type="entry name" value="p450"/>
    <property type="match status" value="1"/>
</dbReference>
<dbReference type="Gene3D" id="1.10.630.10">
    <property type="entry name" value="Cytochrome P450"/>
    <property type="match status" value="1"/>
</dbReference>
<evidence type="ECO:0000256" key="6">
    <source>
        <dbReference type="ARBA" id="ARBA00022617"/>
    </source>
</evidence>
<dbReference type="CDD" id="cd11056">
    <property type="entry name" value="CYP6-like"/>
    <property type="match status" value="1"/>
</dbReference>
<evidence type="ECO:0000256" key="15">
    <source>
        <dbReference type="RuleBase" id="RU000461"/>
    </source>
</evidence>
<evidence type="ECO:0000256" key="1">
    <source>
        <dbReference type="ARBA" id="ARBA00001971"/>
    </source>
</evidence>
<keyword evidence="11 14" id="KW-0408">Iron</keyword>
<keyword evidence="9" id="KW-0492">Microsome</keyword>
<dbReference type="PANTHER" id="PTHR24292:SF84">
    <property type="entry name" value="CYTOCHROME P450 28A5-RELATED"/>
    <property type="match status" value="1"/>
</dbReference>
<dbReference type="GO" id="GO:0005789">
    <property type="term" value="C:endoplasmic reticulum membrane"/>
    <property type="evidence" value="ECO:0007669"/>
    <property type="project" value="UniProtKB-SubCell"/>
</dbReference>
<comment type="subcellular location">
    <subcellularLocation>
        <location evidence="4">Endoplasmic reticulum membrane</location>
        <topology evidence="4">Peripheral membrane protein</topology>
    </subcellularLocation>
    <subcellularLocation>
        <location evidence="3">Microsome membrane</location>
        <topology evidence="3">Peripheral membrane protein</topology>
    </subcellularLocation>
</comment>
<dbReference type="EMBL" id="GANO01001593">
    <property type="protein sequence ID" value="JAB58278.1"/>
    <property type="molecule type" value="mRNA"/>
</dbReference>
<keyword evidence="8" id="KW-0256">Endoplasmic reticulum</keyword>
<evidence type="ECO:0000256" key="11">
    <source>
        <dbReference type="ARBA" id="ARBA00023004"/>
    </source>
</evidence>
<evidence type="ECO:0000256" key="14">
    <source>
        <dbReference type="PIRSR" id="PIRSR602401-1"/>
    </source>
</evidence>
<evidence type="ECO:0000256" key="3">
    <source>
        <dbReference type="ARBA" id="ARBA00004174"/>
    </source>
</evidence>
<comment type="function">
    <text evidence="2">May be involved in the metabolism of insect hormones and in the breakdown of synthetic insecticides.</text>
</comment>
<keyword evidence="12 15" id="KW-0503">Monooxygenase</keyword>
<reference evidence="16" key="1">
    <citation type="journal article" date="2014" name="Insect Biochem. Mol. Biol.">
        <title>An insight into the sialome of the frog biting fly, Corethrella appendiculata.</title>
        <authorList>
            <person name="Ribeiro J.M.C."/>
            <person name="Chagas A.C."/>
            <person name="Pham V.M."/>
            <person name="Lounibos L.P."/>
            <person name="Calvo E."/>
        </authorList>
    </citation>
    <scope>NUCLEOTIDE SEQUENCE</scope>
    <source>
        <tissue evidence="16">Salivary glands</tissue>
    </source>
</reference>
<keyword evidence="13" id="KW-0472">Membrane</keyword>
<evidence type="ECO:0000256" key="12">
    <source>
        <dbReference type="ARBA" id="ARBA00023033"/>
    </source>
</evidence>
<evidence type="ECO:0000256" key="8">
    <source>
        <dbReference type="ARBA" id="ARBA00022824"/>
    </source>
</evidence>
<dbReference type="SUPFAM" id="SSF48264">
    <property type="entry name" value="Cytochrome P450"/>
    <property type="match status" value="1"/>
</dbReference>
<evidence type="ECO:0000256" key="7">
    <source>
        <dbReference type="ARBA" id="ARBA00022723"/>
    </source>
</evidence>
<evidence type="ECO:0000256" key="2">
    <source>
        <dbReference type="ARBA" id="ARBA00003690"/>
    </source>
</evidence>
<protein>
    <submittedName>
        <fullName evidence="16">Putative cytochrome</fullName>
    </submittedName>
</protein>
<evidence type="ECO:0000313" key="16">
    <source>
        <dbReference type="EMBL" id="JAB58278.1"/>
    </source>
</evidence>
<evidence type="ECO:0000256" key="9">
    <source>
        <dbReference type="ARBA" id="ARBA00022848"/>
    </source>
</evidence>
<feature type="non-terminal residue" evidence="16">
    <location>
        <position position="1"/>
    </location>
</feature>
<name>U5EU89_9DIPT</name>
<evidence type="ECO:0000256" key="5">
    <source>
        <dbReference type="ARBA" id="ARBA00010617"/>
    </source>
</evidence>
<dbReference type="GO" id="GO:0005506">
    <property type="term" value="F:iron ion binding"/>
    <property type="evidence" value="ECO:0007669"/>
    <property type="project" value="InterPro"/>
</dbReference>
<dbReference type="InterPro" id="IPR036396">
    <property type="entry name" value="Cyt_P450_sf"/>
</dbReference>
<organism evidence="16">
    <name type="scientific">Corethrella appendiculata</name>
    <dbReference type="NCBI Taxonomy" id="1370023"/>
    <lineage>
        <taxon>Eukaryota</taxon>
        <taxon>Metazoa</taxon>
        <taxon>Ecdysozoa</taxon>
        <taxon>Arthropoda</taxon>
        <taxon>Hexapoda</taxon>
        <taxon>Insecta</taxon>
        <taxon>Pterygota</taxon>
        <taxon>Neoptera</taxon>
        <taxon>Endopterygota</taxon>
        <taxon>Diptera</taxon>
        <taxon>Nematocera</taxon>
        <taxon>Culicoidea</taxon>
        <taxon>Chaoboridae</taxon>
        <taxon>Corethrella</taxon>
    </lineage>
</organism>
<proteinExistence type="evidence at transcript level"/>
<dbReference type="PROSITE" id="PS00086">
    <property type="entry name" value="CYTOCHROME_P450"/>
    <property type="match status" value="1"/>
</dbReference>
<dbReference type="InterPro" id="IPR002401">
    <property type="entry name" value="Cyt_P450_E_grp-I"/>
</dbReference>
<accession>U5EU89</accession>
<dbReference type="AlphaFoldDB" id="U5EU89"/>
<dbReference type="GO" id="GO:0016705">
    <property type="term" value="F:oxidoreductase activity, acting on paired donors, with incorporation or reduction of molecular oxygen"/>
    <property type="evidence" value="ECO:0007669"/>
    <property type="project" value="InterPro"/>
</dbReference>
<dbReference type="PRINTS" id="PR00463">
    <property type="entry name" value="EP450I"/>
</dbReference>
<evidence type="ECO:0000256" key="13">
    <source>
        <dbReference type="ARBA" id="ARBA00023136"/>
    </source>
</evidence>
<dbReference type="InterPro" id="IPR017972">
    <property type="entry name" value="Cyt_P450_CS"/>
</dbReference>
<keyword evidence="6 14" id="KW-0349">Heme</keyword>
<evidence type="ECO:0000256" key="4">
    <source>
        <dbReference type="ARBA" id="ARBA00004406"/>
    </source>
</evidence>
<keyword evidence="7 14" id="KW-0479">Metal-binding</keyword>
<keyword evidence="10 15" id="KW-0560">Oxidoreductase</keyword>
<dbReference type="FunFam" id="1.10.630.10:FF:000182">
    <property type="entry name" value="Cytochrome P450 3A4"/>
    <property type="match status" value="1"/>
</dbReference>
<evidence type="ECO:0000256" key="10">
    <source>
        <dbReference type="ARBA" id="ARBA00023002"/>
    </source>
</evidence>
<sequence length="494" mass="57446">TGLVVILTFVYWYLTKNKNHWTSRNVPGPSAKLFGHLTSFLTQSRFPAYEIDEIYKEYKSKHLFIGIFSLNQPQIVLLAPELIKDVLIRKFQNFHDNEFNDFTNKDVDPLLGRNPFMLTGDEWKEKRTEITPAFTTNRIKAMYPLMEDVARKLTNYVQSEAKIGPIEATEMSAKYTTDVVSNCIFAVDAESFVKRENNQQPTIREMGRLLMAPSTSFFVYSIAITFLPFIQKIYRKPFISKKLEIFFINLMKDALKYRQDNGINRTDYLEYLISLKEKKNISELDMAAHTVTFFIDGFETSSIAISFILYEIAKNQDAQQRLREEIQKSLDSNGNIDYDVLTELPYLNQVNHESLRLWPPAAFLNKLCTKACEIELEPGKNIKFDRKTSVLIPIWSIHRDERFYENPNQFNPDRFADDKLKMYKEAGQYLSFGDGPRICLGMRFALTQIKCAIYNVVKEYQLSVNSKTVEPIVMNAKEFLTKAKGGLWIDYKKI</sequence>
<dbReference type="GO" id="GO:0004497">
    <property type="term" value="F:monooxygenase activity"/>
    <property type="evidence" value="ECO:0007669"/>
    <property type="project" value="UniProtKB-KW"/>
</dbReference>